<evidence type="ECO:0000313" key="3">
    <source>
        <dbReference type="Proteomes" id="UP000633205"/>
    </source>
</evidence>
<keyword evidence="1" id="KW-0812">Transmembrane</keyword>
<sequence>MDDYWMAAAWSILPTIVITILFFWILRNILKFDRTERRSYAKIEAEERTRRGLPAPRD</sequence>
<gene>
    <name evidence="2" type="ORF">GCM10010915_00070</name>
</gene>
<dbReference type="RefSeq" id="WP_188710294.1">
    <property type="nucleotide sequence ID" value="NZ_BMHO01000001.1"/>
</dbReference>
<accession>A0A916Y0D7</accession>
<keyword evidence="1" id="KW-1133">Transmembrane helix</keyword>
<evidence type="ECO:0000256" key="1">
    <source>
        <dbReference type="SAM" id="Phobius"/>
    </source>
</evidence>
<dbReference type="EMBL" id="BMHO01000001">
    <property type="protein sequence ID" value="GGD24071.1"/>
    <property type="molecule type" value="Genomic_DNA"/>
</dbReference>
<dbReference type="AlphaFoldDB" id="A0A916Y0D7"/>
<keyword evidence="3" id="KW-1185">Reference proteome</keyword>
<comment type="caution">
    <text evidence="2">The sequence shown here is derived from an EMBL/GenBank/DDBJ whole genome shotgun (WGS) entry which is preliminary data.</text>
</comment>
<keyword evidence="1" id="KW-0472">Membrane</keyword>
<evidence type="ECO:0000313" key="2">
    <source>
        <dbReference type="EMBL" id="GGD24071.1"/>
    </source>
</evidence>
<protein>
    <submittedName>
        <fullName evidence="2">Uncharacterized protein</fullName>
    </submittedName>
</protein>
<reference evidence="2" key="2">
    <citation type="submission" date="2020-09" db="EMBL/GenBank/DDBJ databases">
        <authorList>
            <person name="Sun Q."/>
            <person name="Zhou Y."/>
        </authorList>
    </citation>
    <scope>NUCLEOTIDE SEQUENCE</scope>
    <source>
        <strain evidence="2">CGMCC 1.15152</strain>
    </source>
</reference>
<reference evidence="2" key="1">
    <citation type="journal article" date="2014" name="Int. J. Syst. Evol. Microbiol.">
        <title>Complete genome sequence of Corynebacterium casei LMG S-19264T (=DSM 44701T), isolated from a smear-ripened cheese.</title>
        <authorList>
            <consortium name="US DOE Joint Genome Institute (JGI-PGF)"/>
            <person name="Walter F."/>
            <person name="Albersmeier A."/>
            <person name="Kalinowski J."/>
            <person name="Ruckert C."/>
        </authorList>
    </citation>
    <scope>NUCLEOTIDE SEQUENCE</scope>
    <source>
        <strain evidence="2">CGMCC 1.15152</strain>
    </source>
</reference>
<organism evidence="2 3">
    <name type="scientific">Microbacterium faecale</name>
    <dbReference type="NCBI Taxonomy" id="1804630"/>
    <lineage>
        <taxon>Bacteria</taxon>
        <taxon>Bacillati</taxon>
        <taxon>Actinomycetota</taxon>
        <taxon>Actinomycetes</taxon>
        <taxon>Micrococcales</taxon>
        <taxon>Microbacteriaceae</taxon>
        <taxon>Microbacterium</taxon>
    </lineage>
</organism>
<name>A0A916Y0D7_9MICO</name>
<dbReference type="Proteomes" id="UP000633205">
    <property type="component" value="Unassembled WGS sequence"/>
</dbReference>
<proteinExistence type="predicted"/>
<feature type="transmembrane region" description="Helical" evidence="1">
    <location>
        <begin position="6"/>
        <end position="30"/>
    </location>
</feature>